<dbReference type="Proteomes" id="UP001595987">
    <property type="component" value="Unassembled WGS sequence"/>
</dbReference>
<keyword evidence="2" id="KW-1185">Reference proteome</keyword>
<evidence type="ECO:0000313" key="1">
    <source>
        <dbReference type="EMBL" id="MFC4651862.1"/>
    </source>
</evidence>
<gene>
    <name evidence="1" type="ORF">ACFO26_02990</name>
</gene>
<proteinExistence type="predicted"/>
<evidence type="ECO:0000313" key="2">
    <source>
        <dbReference type="Proteomes" id="UP001595987"/>
    </source>
</evidence>
<organism evidence="1 2">
    <name type="scientific">Lactococcus nasutitermitis</name>
    <dbReference type="NCBI Taxonomy" id="1652957"/>
    <lineage>
        <taxon>Bacteria</taxon>
        <taxon>Bacillati</taxon>
        <taxon>Bacillota</taxon>
        <taxon>Bacilli</taxon>
        <taxon>Lactobacillales</taxon>
        <taxon>Streptococcaceae</taxon>
        <taxon>Lactococcus</taxon>
    </lineage>
</organism>
<reference evidence="2" key="1">
    <citation type="journal article" date="2019" name="Int. J. Syst. Evol. Microbiol.">
        <title>The Global Catalogue of Microorganisms (GCM) 10K type strain sequencing project: providing services to taxonomists for standard genome sequencing and annotation.</title>
        <authorList>
            <consortium name="The Broad Institute Genomics Platform"/>
            <consortium name="The Broad Institute Genome Sequencing Center for Infectious Disease"/>
            <person name="Wu L."/>
            <person name="Ma J."/>
        </authorList>
    </citation>
    <scope>NUCLEOTIDE SEQUENCE [LARGE SCALE GENOMIC DNA]</scope>
    <source>
        <strain evidence="2">CCUG 63287</strain>
    </source>
</reference>
<dbReference type="RefSeq" id="WP_213533859.1">
    <property type="nucleotide sequence ID" value="NZ_BOVQ01000002.1"/>
</dbReference>
<accession>A0ABV9JC48</accession>
<comment type="caution">
    <text evidence="1">The sequence shown here is derived from an EMBL/GenBank/DDBJ whole genome shotgun (WGS) entry which is preliminary data.</text>
</comment>
<name>A0ABV9JC48_9LACT</name>
<dbReference type="EMBL" id="JBHSGD010000004">
    <property type="protein sequence ID" value="MFC4651862.1"/>
    <property type="molecule type" value="Genomic_DNA"/>
</dbReference>
<evidence type="ECO:0008006" key="3">
    <source>
        <dbReference type="Google" id="ProtNLM"/>
    </source>
</evidence>
<protein>
    <recommendedName>
        <fullName evidence="3">TIGR04197 family type VII secretion effector</fullName>
    </recommendedName>
</protein>
<sequence length="96" mass="10259">MPSNVPSNNIASNTMSANNAISKLTGIDTSAMTNQTVSFTGSNIPEMTDGKNASNQLFKDLTKLSKCILDKAHLFSQMAETIEERDRTDAGSFGGK</sequence>